<evidence type="ECO:0008006" key="4">
    <source>
        <dbReference type="Google" id="ProtNLM"/>
    </source>
</evidence>
<accession>A0ABM9C2Y8</accession>
<evidence type="ECO:0000313" key="2">
    <source>
        <dbReference type="EMBL" id="CAH1200608.1"/>
    </source>
</evidence>
<evidence type="ECO:0000256" key="1">
    <source>
        <dbReference type="SAM" id="Phobius"/>
    </source>
</evidence>
<dbReference type="Proteomes" id="UP000838686">
    <property type="component" value="Unassembled WGS sequence"/>
</dbReference>
<sequence>MANSRKNKIAIALIWIGVLNIVVGFILGIMLGRENVGTYTDRYEQIWPLTFIYWISGFVSGMFFVGLSEIIEQLHKINLKLGKESENDELELLND</sequence>
<keyword evidence="1" id="KW-0812">Transmembrane</keyword>
<comment type="caution">
    <text evidence="2">The sequence shown here is derived from an EMBL/GenBank/DDBJ whole genome shotgun (WGS) entry which is preliminary data.</text>
</comment>
<gene>
    <name evidence="2" type="ORF">PAECIP111893_01496</name>
</gene>
<keyword evidence="1" id="KW-1133">Transmembrane helix</keyword>
<reference evidence="2" key="1">
    <citation type="submission" date="2022-01" db="EMBL/GenBank/DDBJ databases">
        <authorList>
            <person name="Criscuolo A."/>
        </authorList>
    </citation>
    <scope>NUCLEOTIDE SEQUENCE</scope>
    <source>
        <strain evidence="2">CIP111893</strain>
    </source>
</reference>
<dbReference type="RefSeq" id="WP_236339839.1">
    <property type="nucleotide sequence ID" value="NZ_CAKMMF010000006.1"/>
</dbReference>
<feature type="transmembrane region" description="Helical" evidence="1">
    <location>
        <begin position="51"/>
        <end position="71"/>
    </location>
</feature>
<keyword evidence="3" id="KW-1185">Reference proteome</keyword>
<evidence type="ECO:0000313" key="3">
    <source>
        <dbReference type="Proteomes" id="UP000838686"/>
    </source>
</evidence>
<proteinExistence type="predicted"/>
<keyword evidence="1" id="KW-0472">Membrane</keyword>
<name>A0ABM9C2Y8_9BACL</name>
<dbReference type="EMBL" id="CAKMMF010000006">
    <property type="protein sequence ID" value="CAH1200608.1"/>
    <property type="molecule type" value="Genomic_DNA"/>
</dbReference>
<protein>
    <recommendedName>
        <fullName evidence="4">DUF3955 domain-containing protein</fullName>
    </recommendedName>
</protein>
<organism evidence="2 3">
    <name type="scientific">Paenibacillus plantiphilus</name>
    <dbReference type="NCBI Taxonomy" id="2905650"/>
    <lineage>
        <taxon>Bacteria</taxon>
        <taxon>Bacillati</taxon>
        <taxon>Bacillota</taxon>
        <taxon>Bacilli</taxon>
        <taxon>Bacillales</taxon>
        <taxon>Paenibacillaceae</taxon>
        <taxon>Paenibacillus</taxon>
    </lineage>
</organism>
<feature type="transmembrane region" description="Helical" evidence="1">
    <location>
        <begin position="12"/>
        <end position="31"/>
    </location>
</feature>